<dbReference type="AlphaFoldDB" id="A0A1U7XHK5"/>
<evidence type="ECO:0000313" key="2">
    <source>
        <dbReference type="RefSeq" id="XP_009786429.1"/>
    </source>
</evidence>
<dbReference type="PANTHER" id="PTHR33132:SF111">
    <property type="entry name" value="OS08G0167249 PROTEIN"/>
    <property type="match status" value="1"/>
</dbReference>
<evidence type="ECO:0000313" key="1">
    <source>
        <dbReference type="Proteomes" id="UP000189701"/>
    </source>
</evidence>
<dbReference type="RefSeq" id="XP_009786429.1">
    <property type="nucleotide sequence ID" value="XM_009788127.1"/>
</dbReference>
<dbReference type="PANTHER" id="PTHR33132">
    <property type="entry name" value="OSJNBB0118P14.9 PROTEIN"/>
    <property type="match status" value="1"/>
</dbReference>
<reference evidence="1" key="1">
    <citation type="journal article" date="2013" name="Genome Biol.">
        <title>Reference genomes and transcriptomes of Nicotiana sylvestris and Nicotiana tomentosiformis.</title>
        <authorList>
            <person name="Sierro N."/>
            <person name="Battey J.N."/>
            <person name="Ouadi S."/>
            <person name="Bovet L."/>
            <person name="Goepfert S."/>
            <person name="Bakaher N."/>
            <person name="Peitsch M.C."/>
            <person name="Ivanov N.V."/>
        </authorList>
    </citation>
    <scope>NUCLEOTIDE SEQUENCE [LARGE SCALE GENOMIC DNA]</scope>
</reference>
<reference evidence="2" key="2">
    <citation type="submission" date="2025-08" db="UniProtKB">
        <authorList>
            <consortium name="RefSeq"/>
        </authorList>
    </citation>
    <scope>IDENTIFICATION</scope>
    <source>
        <tissue evidence="2">Leaf</tissue>
    </source>
</reference>
<name>A0A1U7XHK5_NICSY</name>
<proteinExistence type="predicted"/>
<gene>
    <name evidence="2" type="primary">LOC104234552</name>
</gene>
<sequence length="89" mass="9696">MCYSGVPYWVGAHDKREGRYRPVAREQVASASTGSIGAGAGMRKFQCVCSPTKHPGSFRCRHHHSDYKWVAPLGIKPSNHLGTSVAKAL</sequence>
<accession>A0A1U7XHK5</accession>
<keyword evidence="1" id="KW-1185">Reference proteome</keyword>
<dbReference type="eggNOG" id="ENOG502SDCG">
    <property type="taxonomic scope" value="Eukaryota"/>
</dbReference>
<dbReference type="Proteomes" id="UP000189701">
    <property type="component" value="Unplaced"/>
</dbReference>
<protein>
    <submittedName>
        <fullName evidence="2">Uncharacterized protein LOC104234552</fullName>
    </submittedName>
</protein>
<organism evidence="1 2">
    <name type="scientific">Nicotiana sylvestris</name>
    <name type="common">Wood tobacco</name>
    <name type="synonym">South American tobacco</name>
    <dbReference type="NCBI Taxonomy" id="4096"/>
    <lineage>
        <taxon>Eukaryota</taxon>
        <taxon>Viridiplantae</taxon>
        <taxon>Streptophyta</taxon>
        <taxon>Embryophyta</taxon>
        <taxon>Tracheophyta</taxon>
        <taxon>Spermatophyta</taxon>
        <taxon>Magnoliopsida</taxon>
        <taxon>eudicotyledons</taxon>
        <taxon>Gunneridae</taxon>
        <taxon>Pentapetalae</taxon>
        <taxon>asterids</taxon>
        <taxon>lamiids</taxon>
        <taxon>Solanales</taxon>
        <taxon>Solanaceae</taxon>
        <taxon>Nicotianoideae</taxon>
        <taxon>Nicotianeae</taxon>
        <taxon>Nicotiana</taxon>
    </lineage>
</organism>